<organism evidence="1">
    <name type="scientific">Siphoviridae sp. ctfYP22</name>
    <dbReference type="NCBI Taxonomy" id="2827584"/>
    <lineage>
        <taxon>Viruses</taxon>
        <taxon>Duplodnaviria</taxon>
        <taxon>Heunggongvirae</taxon>
        <taxon>Uroviricota</taxon>
        <taxon>Caudoviricetes</taxon>
    </lineage>
</organism>
<sequence>MDNEIKIKGTVAVLCPLMQGRSKTTGSLWQSQVFVLDTGGRFPSKVPIKLFGETIEKFPLQLGQEVTAYIDLDGREYNGTWYPEVKAWKIEYSTGAEQA</sequence>
<name>A0A8S5LJ05_9CAUD</name>
<evidence type="ECO:0000313" key="1">
    <source>
        <dbReference type="EMBL" id="DAD69795.1"/>
    </source>
</evidence>
<dbReference type="EMBL" id="BK015856">
    <property type="protein sequence ID" value="DAD69795.1"/>
    <property type="molecule type" value="Genomic_DNA"/>
</dbReference>
<reference evidence="1" key="1">
    <citation type="journal article" date="2021" name="Proc. Natl. Acad. Sci. U.S.A.">
        <title>A Catalog of Tens of Thousands of Viruses from Human Metagenomes Reveals Hidden Associations with Chronic Diseases.</title>
        <authorList>
            <person name="Tisza M.J."/>
            <person name="Buck C.B."/>
        </authorList>
    </citation>
    <scope>NUCLEOTIDE SEQUENCE</scope>
    <source>
        <strain evidence="1">CtfYP22</strain>
    </source>
</reference>
<dbReference type="Pfam" id="PF11325">
    <property type="entry name" value="DUF3127"/>
    <property type="match status" value="1"/>
</dbReference>
<protein>
    <recommendedName>
        <fullName evidence="2">DUF3127 domain-containing protein</fullName>
    </recommendedName>
</protein>
<proteinExistence type="predicted"/>
<accession>A0A8S5LJ05</accession>
<evidence type="ECO:0008006" key="2">
    <source>
        <dbReference type="Google" id="ProtNLM"/>
    </source>
</evidence>
<dbReference type="InterPro" id="IPR021474">
    <property type="entry name" value="DUF3127"/>
</dbReference>